<keyword evidence="3" id="KW-0539">Nucleus</keyword>
<dbReference type="SMART" id="SM00028">
    <property type="entry name" value="TPR"/>
    <property type="match status" value="4"/>
</dbReference>
<name>A0AA35WDE5_GEOBA</name>
<dbReference type="InterPro" id="IPR011990">
    <property type="entry name" value="TPR-like_helical_dom_sf"/>
</dbReference>
<keyword evidence="6" id="KW-1185">Reference proteome</keyword>
<dbReference type="PANTHER" id="PTHR46358:SF1">
    <property type="entry name" value="TONSOKU-LIKE PROTEIN"/>
    <property type="match status" value="1"/>
</dbReference>
<keyword evidence="4" id="KW-0175">Coiled coil</keyword>
<comment type="subcellular location">
    <subcellularLocation>
        <location evidence="1">Nucleus</location>
    </subcellularLocation>
</comment>
<dbReference type="Proteomes" id="UP001174909">
    <property type="component" value="Unassembled WGS sequence"/>
</dbReference>
<evidence type="ECO:0000256" key="3">
    <source>
        <dbReference type="ARBA" id="ARBA00023242"/>
    </source>
</evidence>
<dbReference type="GO" id="GO:0031297">
    <property type="term" value="P:replication fork processing"/>
    <property type="evidence" value="ECO:0007669"/>
    <property type="project" value="TreeGrafter"/>
</dbReference>
<reference evidence="5" key="1">
    <citation type="submission" date="2023-03" db="EMBL/GenBank/DDBJ databases">
        <authorList>
            <person name="Steffen K."/>
            <person name="Cardenas P."/>
        </authorList>
    </citation>
    <scope>NUCLEOTIDE SEQUENCE</scope>
</reference>
<proteinExistence type="predicted"/>
<dbReference type="Pfam" id="PF13424">
    <property type="entry name" value="TPR_12"/>
    <property type="match status" value="1"/>
</dbReference>
<dbReference type="SUPFAM" id="SSF48452">
    <property type="entry name" value="TPR-like"/>
    <property type="match status" value="2"/>
</dbReference>
<dbReference type="InterPro" id="IPR052311">
    <property type="entry name" value="MMS22L-TONSL_complex_comp"/>
</dbReference>
<dbReference type="AlphaFoldDB" id="A0AA35WDE5"/>
<evidence type="ECO:0000313" key="6">
    <source>
        <dbReference type="Proteomes" id="UP001174909"/>
    </source>
</evidence>
<dbReference type="PANTHER" id="PTHR46358">
    <property type="entry name" value="TONSOKU-LIKE PROTEIN"/>
    <property type="match status" value="1"/>
</dbReference>
<accession>A0AA35WDE5</accession>
<evidence type="ECO:0000313" key="5">
    <source>
        <dbReference type="EMBL" id="CAI8009252.1"/>
    </source>
</evidence>
<dbReference type="GO" id="GO:0043596">
    <property type="term" value="C:nuclear replication fork"/>
    <property type="evidence" value="ECO:0007669"/>
    <property type="project" value="TreeGrafter"/>
</dbReference>
<dbReference type="GO" id="GO:0000724">
    <property type="term" value="P:double-strand break repair via homologous recombination"/>
    <property type="evidence" value="ECO:0007669"/>
    <property type="project" value="TreeGrafter"/>
</dbReference>
<dbReference type="EMBL" id="CASHTH010000934">
    <property type="protein sequence ID" value="CAI8009252.1"/>
    <property type="molecule type" value="Genomic_DNA"/>
</dbReference>
<dbReference type="InterPro" id="IPR019734">
    <property type="entry name" value="TPR_rpt"/>
</dbReference>
<sequence>MPPRKKKAEDREIEALKARRKKAQEKNDIVEEAKLCNAIGAVYTRKGSHEQALHYHRTELHLSEATRDALETAIAHRRVGECLSELRDYEQAIEHTRRYLKMARELGNLVEEQRALATLGRTYLMQSECVGKEEARELRVQAGNANLKSLDICDKLSGVNSDRELLEMRLRLYLNQGLIYEDSGDIHSAKKFMEKALAIASLGSVYLLRENKPALALRCFRDALSVCGAQHSWYLEADVLREMSQAQLLLSNFDEAKSCLKKAVRISLENSQLAETEVDQRKLSTVRKVVHYSLEMEALGVERAEEKMRLCEKLGDLCCSLRAFPAAIKFYEQQVSF</sequence>
<dbReference type="Gene3D" id="1.25.40.10">
    <property type="entry name" value="Tetratricopeptide repeat domain"/>
    <property type="match status" value="2"/>
</dbReference>
<evidence type="ECO:0000256" key="2">
    <source>
        <dbReference type="ARBA" id="ARBA00022737"/>
    </source>
</evidence>
<comment type="caution">
    <text evidence="5">The sequence shown here is derived from an EMBL/GenBank/DDBJ whole genome shotgun (WGS) entry which is preliminary data.</text>
</comment>
<protein>
    <submittedName>
        <fullName evidence="5">Tonsoku-like protein</fullName>
    </submittedName>
</protein>
<dbReference type="Pfam" id="PF13181">
    <property type="entry name" value="TPR_8"/>
    <property type="match status" value="2"/>
</dbReference>
<gene>
    <name evidence="5" type="ORF">GBAR_LOCUS6248</name>
</gene>
<evidence type="ECO:0000256" key="1">
    <source>
        <dbReference type="ARBA" id="ARBA00004123"/>
    </source>
</evidence>
<keyword evidence="2" id="KW-0677">Repeat</keyword>
<feature type="coiled-coil region" evidence="4">
    <location>
        <begin position="6"/>
        <end position="33"/>
    </location>
</feature>
<evidence type="ECO:0000256" key="4">
    <source>
        <dbReference type="SAM" id="Coils"/>
    </source>
</evidence>
<organism evidence="5 6">
    <name type="scientific">Geodia barretti</name>
    <name type="common">Barrett's horny sponge</name>
    <dbReference type="NCBI Taxonomy" id="519541"/>
    <lineage>
        <taxon>Eukaryota</taxon>
        <taxon>Metazoa</taxon>
        <taxon>Porifera</taxon>
        <taxon>Demospongiae</taxon>
        <taxon>Heteroscleromorpha</taxon>
        <taxon>Tetractinellida</taxon>
        <taxon>Astrophorina</taxon>
        <taxon>Geodiidae</taxon>
        <taxon>Geodia</taxon>
    </lineage>
</organism>